<protein>
    <recommendedName>
        <fullName evidence="4">Lipoprotein</fullName>
    </recommendedName>
</protein>
<dbReference type="AlphaFoldDB" id="A0A1V5T4L6"/>
<comment type="caution">
    <text evidence="3">The sequence shown here is derived from an EMBL/GenBank/DDBJ whole genome shotgun (WGS) entry which is preliminary data.</text>
</comment>
<dbReference type="EMBL" id="MWBQ01000018">
    <property type="protein sequence ID" value="OQA61463.1"/>
    <property type="molecule type" value="Genomic_DNA"/>
</dbReference>
<feature type="compositionally biased region" description="Low complexity" evidence="1">
    <location>
        <begin position="23"/>
        <end position="37"/>
    </location>
</feature>
<dbReference type="PROSITE" id="PS51257">
    <property type="entry name" value="PROKAR_LIPOPROTEIN"/>
    <property type="match status" value="1"/>
</dbReference>
<sequence length="327" mass="37954">MKKLLIAGLLSLALAACGGSSIDIPNNQNNNNNPPVNSGKSNDPSDQSPPQKDEDFSNLFDKFLNADREILKNYLTDMWGWGIPVEEIPVTQELMAGNWIVRVIQRDNLCDIKKTPIYHEYYKNISIAPDGTSFDYEFYPLFNYKKESFYDSKLEDELKGLFGPDYIFAYAHNIPDSTEFYYNDLQSYENIEGKINKPSTLANFSLKYLAYFIPDDPGFGDHYRLHIVASGMHYKIQHSSKFLPETTEEEKKLQQEELQQNYDKFVEEGKFDPLASEFYYISQKLSSHYLINKEFYILSVSTGHDPCNNGVSWENQFNENYYFMKKL</sequence>
<keyword evidence="2" id="KW-0732">Signal</keyword>
<evidence type="ECO:0000256" key="2">
    <source>
        <dbReference type="SAM" id="SignalP"/>
    </source>
</evidence>
<evidence type="ECO:0000313" key="3">
    <source>
        <dbReference type="EMBL" id="OQA61463.1"/>
    </source>
</evidence>
<evidence type="ECO:0008006" key="4">
    <source>
        <dbReference type="Google" id="ProtNLM"/>
    </source>
</evidence>
<feature type="signal peptide" evidence="2">
    <location>
        <begin position="1"/>
        <end position="22"/>
    </location>
</feature>
<accession>A0A1V5T4L6</accession>
<proteinExistence type="predicted"/>
<organism evidence="3">
    <name type="scientific">Candidatus Atribacter allofermentans</name>
    <dbReference type="NCBI Taxonomy" id="1852833"/>
    <lineage>
        <taxon>Bacteria</taxon>
        <taxon>Pseudomonadati</taxon>
        <taxon>Atribacterota</taxon>
        <taxon>Atribacteria</taxon>
        <taxon>Atribacterales</taxon>
        <taxon>Atribacteraceae</taxon>
        <taxon>Atribacter</taxon>
    </lineage>
</organism>
<dbReference type="Proteomes" id="UP000485569">
    <property type="component" value="Unassembled WGS sequence"/>
</dbReference>
<name>A0A1V5T4L6_9BACT</name>
<feature type="compositionally biased region" description="Polar residues" evidence="1">
    <location>
        <begin position="38"/>
        <end position="50"/>
    </location>
</feature>
<gene>
    <name evidence="3" type="ORF">BWY41_00143</name>
</gene>
<evidence type="ECO:0000256" key="1">
    <source>
        <dbReference type="SAM" id="MobiDB-lite"/>
    </source>
</evidence>
<reference evidence="3" key="1">
    <citation type="submission" date="2017-02" db="EMBL/GenBank/DDBJ databases">
        <title>Delving into the versatile metabolic prowess of the omnipresent phylum Bacteroidetes.</title>
        <authorList>
            <person name="Nobu M.K."/>
            <person name="Mei R."/>
            <person name="Narihiro T."/>
            <person name="Kuroda K."/>
            <person name="Liu W.-T."/>
        </authorList>
    </citation>
    <scope>NUCLEOTIDE SEQUENCE</scope>
    <source>
        <strain evidence="3">ADurb.Bin276</strain>
    </source>
</reference>
<feature type="region of interest" description="Disordered" evidence="1">
    <location>
        <begin position="23"/>
        <end position="53"/>
    </location>
</feature>
<feature type="chain" id="PRO_5012708885" description="Lipoprotein" evidence="2">
    <location>
        <begin position="23"/>
        <end position="327"/>
    </location>
</feature>